<feature type="domain" description="Retrovirus-related Pol polyprotein from transposon TNT 1-94-like beta-barrel" evidence="2">
    <location>
        <begin position="177"/>
        <end position="231"/>
    </location>
</feature>
<dbReference type="InterPro" id="IPR036875">
    <property type="entry name" value="Znf_CCHC_sf"/>
</dbReference>
<evidence type="ECO:0000313" key="3">
    <source>
        <dbReference type="EMBL" id="KAH7569712.1"/>
    </source>
</evidence>
<dbReference type="Pfam" id="PF14223">
    <property type="entry name" value="Retrotran_gag_2"/>
    <property type="match status" value="1"/>
</dbReference>
<feature type="region of interest" description="Disordered" evidence="1">
    <location>
        <begin position="94"/>
        <end position="116"/>
    </location>
</feature>
<name>A0ABQ8HZU2_9ROSI</name>
<dbReference type="InterPro" id="IPR054722">
    <property type="entry name" value="PolX-like_BBD"/>
</dbReference>
<comment type="caution">
    <text evidence="3">The sequence shown here is derived from an EMBL/GenBank/DDBJ whole genome shotgun (WGS) entry which is preliminary data.</text>
</comment>
<feature type="region of interest" description="Disordered" evidence="1">
    <location>
        <begin position="319"/>
        <end position="342"/>
    </location>
</feature>
<dbReference type="Gene3D" id="4.10.60.10">
    <property type="entry name" value="Zinc finger, CCHC-type"/>
    <property type="match status" value="1"/>
</dbReference>
<gene>
    <name evidence="3" type="ORF">JRO89_XS06G0252500</name>
</gene>
<proteinExistence type="predicted"/>
<reference evidence="3 4" key="1">
    <citation type="submission" date="2021-02" db="EMBL/GenBank/DDBJ databases">
        <title>Plant Genome Project.</title>
        <authorList>
            <person name="Zhang R.-G."/>
        </authorList>
    </citation>
    <scope>NUCLEOTIDE SEQUENCE [LARGE SCALE GENOMIC DNA]</scope>
    <source>
        <tissue evidence="3">Leaves</tissue>
    </source>
</reference>
<protein>
    <recommendedName>
        <fullName evidence="2">Retrovirus-related Pol polyprotein from transposon TNT 1-94-like beta-barrel domain-containing protein</fullName>
    </recommendedName>
</protein>
<sequence>MLQMKNGETVTDYFAQTLTVANKMRIYGEKMEDVVIIEKILRSMTPKYNYVVCAIEESNDIDTLSIDALQSSLQVHEQRMGCYEMEEQALKVSQESYTSGRGKDQGGFRGRGKGRSLQRSYNKSSVECYHCHELGYFQYECPQKEKENKANVAETEEEMLLMAYIEEKNDNQMSNTWYLDSGCSNHMSGNKKLFSKMDESYRDSVKLGNNSSLRVMGKGNIRIEVNGVTYCITEEKGIMILIQKNSCQIHHPDKGLIIQVDMASNRMFLLNTDASTEKQICWDWNEKQGKGVDVDLEETETIEAVEEVTAREIENEPVVHNSPRTNEVSPHESRQRRPPSWMNDYSALDMGSRVVERFVCECSTRAFYMMKFSRMLHVIMIYAS</sequence>
<evidence type="ECO:0000259" key="2">
    <source>
        <dbReference type="Pfam" id="PF22936"/>
    </source>
</evidence>
<organism evidence="3 4">
    <name type="scientific">Xanthoceras sorbifolium</name>
    <dbReference type="NCBI Taxonomy" id="99658"/>
    <lineage>
        <taxon>Eukaryota</taxon>
        <taxon>Viridiplantae</taxon>
        <taxon>Streptophyta</taxon>
        <taxon>Embryophyta</taxon>
        <taxon>Tracheophyta</taxon>
        <taxon>Spermatophyta</taxon>
        <taxon>Magnoliopsida</taxon>
        <taxon>eudicotyledons</taxon>
        <taxon>Gunneridae</taxon>
        <taxon>Pentapetalae</taxon>
        <taxon>rosids</taxon>
        <taxon>malvids</taxon>
        <taxon>Sapindales</taxon>
        <taxon>Sapindaceae</taxon>
        <taxon>Xanthoceroideae</taxon>
        <taxon>Xanthoceras</taxon>
    </lineage>
</organism>
<dbReference type="PANTHER" id="PTHR35317:SF27">
    <property type="entry name" value="RETROVIRUS-RELATED POL POLYPROTEIN FROM TRANSPOSON TNT 1-94"/>
    <property type="match status" value="1"/>
</dbReference>
<keyword evidence="4" id="KW-1185">Reference proteome</keyword>
<dbReference type="Proteomes" id="UP000827721">
    <property type="component" value="Unassembled WGS sequence"/>
</dbReference>
<accession>A0ABQ8HZU2</accession>
<dbReference type="EMBL" id="JAFEMO010000006">
    <property type="protein sequence ID" value="KAH7569712.1"/>
    <property type="molecule type" value="Genomic_DNA"/>
</dbReference>
<dbReference type="SUPFAM" id="SSF57756">
    <property type="entry name" value="Retrovirus zinc finger-like domains"/>
    <property type="match status" value="1"/>
</dbReference>
<evidence type="ECO:0000313" key="4">
    <source>
        <dbReference type="Proteomes" id="UP000827721"/>
    </source>
</evidence>
<dbReference type="Pfam" id="PF22936">
    <property type="entry name" value="Pol_BBD"/>
    <property type="match status" value="1"/>
</dbReference>
<dbReference type="PANTHER" id="PTHR35317">
    <property type="entry name" value="OS04G0629600 PROTEIN"/>
    <property type="match status" value="1"/>
</dbReference>
<evidence type="ECO:0000256" key="1">
    <source>
        <dbReference type="SAM" id="MobiDB-lite"/>
    </source>
</evidence>